<dbReference type="EMBL" id="JAOA01000009">
    <property type="protein sequence ID" value="EUA12604.1"/>
    <property type="molecule type" value="Genomic_DNA"/>
</dbReference>
<dbReference type="AlphaFoldDB" id="X7YZT2"/>
<feature type="compositionally biased region" description="Basic and acidic residues" evidence="1">
    <location>
        <begin position="16"/>
        <end position="27"/>
    </location>
</feature>
<name>X7YZT2_MYCKA</name>
<organism evidence="2 3">
    <name type="scientific">Mycobacterium kansasii 662</name>
    <dbReference type="NCBI Taxonomy" id="1299326"/>
    <lineage>
        <taxon>Bacteria</taxon>
        <taxon>Bacillati</taxon>
        <taxon>Actinomycetota</taxon>
        <taxon>Actinomycetes</taxon>
        <taxon>Mycobacteriales</taxon>
        <taxon>Mycobacteriaceae</taxon>
        <taxon>Mycobacterium</taxon>
    </lineage>
</organism>
<reference evidence="2 3" key="1">
    <citation type="submission" date="2013-12" db="EMBL/GenBank/DDBJ databases">
        <authorList>
            <person name="Brown-Elliot B."/>
            <person name="Wallace R."/>
            <person name="Lenaerts A."/>
            <person name="Ordway D."/>
            <person name="DeGroote M.A."/>
            <person name="Parker T."/>
            <person name="Sizemore C."/>
            <person name="Tallon L.J."/>
            <person name="Sadzewicz L.K."/>
            <person name="Sengamalay N."/>
            <person name="Fraser C.M."/>
            <person name="Hine E."/>
            <person name="Shefchek K.A."/>
            <person name="Das S.P."/>
            <person name="Tettelin H."/>
        </authorList>
    </citation>
    <scope>NUCLEOTIDE SEQUENCE [LARGE SCALE GENOMIC DNA]</scope>
    <source>
        <strain evidence="2 3">662</strain>
    </source>
</reference>
<sequence>MPGDGVSGAGRWRSLFHRDASPDSAEVGRVRDPTLAIRNRWAS</sequence>
<dbReference type="Proteomes" id="UP000020561">
    <property type="component" value="Unassembled WGS sequence"/>
</dbReference>
<evidence type="ECO:0000313" key="3">
    <source>
        <dbReference type="Proteomes" id="UP000020561"/>
    </source>
</evidence>
<evidence type="ECO:0000313" key="2">
    <source>
        <dbReference type="EMBL" id="EUA12604.1"/>
    </source>
</evidence>
<gene>
    <name evidence="2" type="ORF">I545_4958</name>
</gene>
<comment type="caution">
    <text evidence="2">The sequence shown here is derived from an EMBL/GenBank/DDBJ whole genome shotgun (WGS) entry which is preliminary data.</text>
</comment>
<proteinExistence type="predicted"/>
<feature type="region of interest" description="Disordered" evidence="1">
    <location>
        <begin position="1"/>
        <end position="27"/>
    </location>
</feature>
<protein>
    <submittedName>
        <fullName evidence="2">Uncharacterized protein</fullName>
    </submittedName>
</protein>
<evidence type="ECO:0000256" key="1">
    <source>
        <dbReference type="SAM" id="MobiDB-lite"/>
    </source>
</evidence>
<accession>X7YZT2</accession>